<evidence type="ECO:0000259" key="11">
    <source>
        <dbReference type="Pfam" id="PF02879"/>
    </source>
</evidence>
<dbReference type="Gene3D" id="3.40.120.10">
    <property type="entry name" value="Alpha-D-Glucose-1,6-Bisphosphate, subunit A, domain 3"/>
    <property type="match status" value="3"/>
</dbReference>
<evidence type="ECO:0000259" key="10">
    <source>
        <dbReference type="Pfam" id="PF02878"/>
    </source>
</evidence>
<evidence type="ECO:0000256" key="2">
    <source>
        <dbReference type="ARBA" id="ARBA00010231"/>
    </source>
</evidence>
<organism evidence="13">
    <name type="scientific">Prochlorothrix hollandica</name>
    <dbReference type="NCBI Taxonomy" id="1223"/>
    <lineage>
        <taxon>Bacteria</taxon>
        <taxon>Bacillati</taxon>
        <taxon>Cyanobacteriota</taxon>
        <taxon>Cyanophyceae</taxon>
        <taxon>Prochlorotrichales</taxon>
        <taxon>Prochlorotrichaceae</taxon>
        <taxon>Prochlorothrix</taxon>
    </lineage>
</organism>
<dbReference type="GO" id="GO:0000287">
    <property type="term" value="F:magnesium ion binding"/>
    <property type="evidence" value="ECO:0007669"/>
    <property type="project" value="InterPro"/>
</dbReference>
<dbReference type="Pfam" id="PF02880">
    <property type="entry name" value="PGM_PMM_III"/>
    <property type="match status" value="1"/>
</dbReference>
<sequence length="470" mass="51811">MKHQFHPTVVREYDIRGIIGETLGADDARDWPGFRHLAARRGRLHRGGGLCTAGSARRCSNTRWFEGLTASGCDVVRIGMGATPMLYYAEASDEEVDGGIQITGSHNPPELQWLQDGVSGASVLRRRYPEARGTGSRRRIRQRHGQRHHARHPWRVCRAPARRPRRDRSRQARRAAASAGMPGMRRRARLEALAARLPGEHHLLFTEVDGHFPNHHPDPTVEANLADLRALVADKNLDFGVAFDGDGDRIGAIDGTGRVIWGDQLLMIYAEDLLKNRPHSTIIADVKASRALFDRVAELGGEPLMWKTGHSLIKSKMKETGAPLAGEMSGHVFFADEYYGFDDALYAGYGCSRLRPGSANRYRAARAIPPMLNTPELRFQVDEVRKFAAMAEIAGRLITNPGPEVESVNATSGVRVNTADGWWLVRASNTQDVLVARAESETPEGLERLLAQIDAQLAASGLERGKSVGH</sequence>
<evidence type="ECO:0000256" key="4">
    <source>
        <dbReference type="ARBA" id="ARBA00022723"/>
    </source>
</evidence>
<protein>
    <submittedName>
        <fullName evidence="13">Phosphomannomutase</fullName>
    </submittedName>
</protein>
<feature type="domain" description="Alpha-D-phosphohexomutase C-terminal" evidence="9">
    <location>
        <begin position="376"/>
        <end position="455"/>
    </location>
</feature>
<feature type="domain" description="Alpha-D-phosphohexomutase alpha/beta/alpha" evidence="11">
    <location>
        <begin position="202"/>
        <end position="257"/>
    </location>
</feature>
<evidence type="ECO:0000256" key="6">
    <source>
        <dbReference type="ARBA" id="ARBA00023235"/>
    </source>
</evidence>
<accession>Q51847</accession>
<reference evidence="13" key="1">
    <citation type="journal article" date="1996" name="Biochim. Biophys. Acta">
        <title>Cloning and functional analysis of the pmmA gene encoding phosphomannomutase from the photosynthetic prokaryote Prochlorothrix hollandica.</title>
        <authorList>
            <person name="Dwivedi K."/>
            <person name="Post A.F."/>
            <person name="Bullerjahn G.S."/>
        </authorList>
    </citation>
    <scope>NUCLEOTIDE SEQUENCE</scope>
</reference>
<dbReference type="InterPro" id="IPR005841">
    <property type="entry name" value="Alpha-D-phosphohexomutase_SF"/>
</dbReference>
<dbReference type="PROSITE" id="PS00710">
    <property type="entry name" value="PGM_PMM"/>
    <property type="match status" value="1"/>
</dbReference>
<evidence type="ECO:0000256" key="8">
    <source>
        <dbReference type="SAM" id="MobiDB-lite"/>
    </source>
</evidence>
<keyword evidence="4 7" id="KW-0479">Metal-binding</keyword>
<dbReference type="EMBL" id="U23551">
    <property type="protein sequence ID" value="AAC44309.1"/>
    <property type="molecule type" value="Genomic_DNA"/>
</dbReference>
<feature type="compositionally biased region" description="Basic residues" evidence="8">
    <location>
        <begin position="135"/>
        <end position="173"/>
    </location>
</feature>
<evidence type="ECO:0000313" key="13">
    <source>
        <dbReference type="EMBL" id="AAC44309.1"/>
    </source>
</evidence>
<dbReference type="SUPFAM" id="SSF53738">
    <property type="entry name" value="Phosphoglucomutase, first 3 domains"/>
    <property type="match status" value="3"/>
</dbReference>
<dbReference type="PIR" id="S78440">
    <property type="entry name" value="S78440"/>
</dbReference>
<name>Q51847_PROHO</name>
<keyword evidence="5 7" id="KW-0460">Magnesium</keyword>
<dbReference type="GO" id="GO:0005975">
    <property type="term" value="P:carbohydrate metabolic process"/>
    <property type="evidence" value="ECO:0007669"/>
    <property type="project" value="InterPro"/>
</dbReference>
<comment type="cofactor">
    <cofactor evidence="1">
        <name>Mg(2+)</name>
        <dbReference type="ChEBI" id="CHEBI:18420"/>
    </cofactor>
</comment>
<feature type="domain" description="Alpha-D-phosphohexomutase alpha/beta/alpha" evidence="12">
    <location>
        <begin position="261"/>
        <end position="348"/>
    </location>
</feature>
<dbReference type="InterPro" id="IPR016055">
    <property type="entry name" value="A-D-PHexomutase_a/b/a-I/II/III"/>
</dbReference>
<dbReference type="GO" id="GO:0016868">
    <property type="term" value="F:intramolecular phosphotransferase activity"/>
    <property type="evidence" value="ECO:0007669"/>
    <property type="project" value="InterPro"/>
</dbReference>
<proteinExistence type="inferred from homology"/>
<dbReference type="InterPro" id="IPR005843">
    <property type="entry name" value="A-D-PHexomutase_C"/>
</dbReference>
<dbReference type="Gene3D" id="3.30.310.50">
    <property type="entry name" value="Alpha-D-phosphohexomutase, C-terminal domain"/>
    <property type="match status" value="1"/>
</dbReference>
<evidence type="ECO:0000256" key="1">
    <source>
        <dbReference type="ARBA" id="ARBA00001946"/>
    </source>
</evidence>
<comment type="similarity">
    <text evidence="2 7">Belongs to the phosphohexose mutase family.</text>
</comment>
<feature type="region of interest" description="Disordered" evidence="8">
    <location>
        <begin position="130"/>
        <end position="183"/>
    </location>
</feature>
<evidence type="ECO:0000256" key="3">
    <source>
        <dbReference type="ARBA" id="ARBA00022553"/>
    </source>
</evidence>
<evidence type="ECO:0000256" key="5">
    <source>
        <dbReference type="ARBA" id="ARBA00022842"/>
    </source>
</evidence>
<feature type="compositionally biased region" description="Low complexity" evidence="8">
    <location>
        <begin position="174"/>
        <end position="183"/>
    </location>
</feature>
<dbReference type="Pfam" id="PF02879">
    <property type="entry name" value="PGM_PMM_II"/>
    <property type="match status" value="1"/>
</dbReference>
<dbReference type="SUPFAM" id="SSF55957">
    <property type="entry name" value="Phosphoglucomutase, C-terminal domain"/>
    <property type="match status" value="1"/>
</dbReference>
<dbReference type="InterPro" id="IPR005844">
    <property type="entry name" value="A-D-PHexomutase_a/b/a-I"/>
</dbReference>
<keyword evidence="3" id="KW-0597">Phosphoprotein</keyword>
<dbReference type="PANTHER" id="PTHR43771">
    <property type="entry name" value="PHOSPHOMANNOMUTASE"/>
    <property type="match status" value="1"/>
</dbReference>
<dbReference type="PRINTS" id="PR00509">
    <property type="entry name" value="PGMPMM"/>
</dbReference>
<dbReference type="Pfam" id="PF00408">
    <property type="entry name" value="PGM_PMM_IV"/>
    <property type="match status" value="1"/>
</dbReference>
<dbReference type="PANTHER" id="PTHR43771:SF2">
    <property type="entry name" value="PHOSPHOMANNOMUTASE_PHOSPHOGLUCOMUTASE"/>
    <property type="match status" value="1"/>
</dbReference>
<dbReference type="AlphaFoldDB" id="Q51847"/>
<dbReference type="Pfam" id="PF02878">
    <property type="entry name" value="PGM_PMM_I"/>
    <property type="match status" value="1"/>
</dbReference>
<dbReference type="InterPro" id="IPR005845">
    <property type="entry name" value="A-D-PHexomutase_a/b/a-II"/>
</dbReference>
<dbReference type="CDD" id="cd03089">
    <property type="entry name" value="PMM_PGM"/>
    <property type="match status" value="1"/>
</dbReference>
<dbReference type="InterPro" id="IPR036900">
    <property type="entry name" value="A-D-PHexomutase_C_sf"/>
</dbReference>
<keyword evidence="6" id="KW-0413">Isomerase</keyword>
<evidence type="ECO:0000256" key="7">
    <source>
        <dbReference type="RuleBase" id="RU004326"/>
    </source>
</evidence>
<dbReference type="InterPro" id="IPR005846">
    <property type="entry name" value="A-D-PHexomutase_a/b/a-III"/>
</dbReference>
<gene>
    <name evidence="13" type="primary">pmmA</name>
</gene>
<feature type="domain" description="Alpha-D-phosphohexomutase alpha/beta/alpha" evidence="10">
    <location>
        <begin position="64"/>
        <end position="110"/>
    </location>
</feature>
<evidence type="ECO:0000259" key="9">
    <source>
        <dbReference type="Pfam" id="PF00408"/>
    </source>
</evidence>
<dbReference type="InterPro" id="IPR016066">
    <property type="entry name" value="A-D-PHexomutase_CS"/>
</dbReference>
<evidence type="ECO:0000259" key="12">
    <source>
        <dbReference type="Pfam" id="PF02880"/>
    </source>
</evidence>